<dbReference type="PROSITE" id="PS00907">
    <property type="entry name" value="UROD_2"/>
    <property type="match status" value="1"/>
</dbReference>
<dbReference type="InterPro" id="IPR038071">
    <property type="entry name" value="UROD/MetE-like_sf"/>
</dbReference>
<feature type="domain" description="Uroporphyrinogen decarboxylase (URO-D)" evidence="9">
    <location>
        <begin position="53"/>
        <end position="62"/>
    </location>
</feature>
<evidence type="ECO:0000256" key="6">
    <source>
        <dbReference type="ARBA" id="ARBA00023239"/>
    </source>
</evidence>
<dbReference type="CDD" id="cd00717">
    <property type="entry name" value="URO-D"/>
    <property type="match status" value="1"/>
</dbReference>
<dbReference type="Gene3D" id="3.20.20.210">
    <property type="match status" value="2"/>
</dbReference>
<keyword evidence="6" id="KW-0456">Lyase</keyword>
<comment type="caution">
    <text evidence="11">The sequence shown here is derived from an EMBL/GenBank/DDBJ whole genome shotgun (WGS) entry which is preliminary data.</text>
</comment>
<evidence type="ECO:0000259" key="10">
    <source>
        <dbReference type="PROSITE" id="PS00907"/>
    </source>
</evidence>
<name>A0ABN7PB43_TIMPD</name>
<comment type="pathway">
    <text evidence="1">Porphyrin-containing compound metabolism; protoporphyrin-IX biosynthesis; coproporphyrinogen-III from 5-aminolevulinate: step 4/4.</text>
</comment>
<reference evidence="11" key="1">
    <citation type="submission" date="2021-03" db="EMBL/GenBank/DDBJ databases">
        <authorList>
            <person name="Tran Van P."/>
        </authorList>
    </citation>
    <scope>NUCLEOTIDE SEQUENCE</scope>
</reference>
<evidence type="ECO:0000256" key="3">
    <source>
        <dbReference type="ARBA" id="ARBA00012288"/>
    </source>
</evidence>
<feature type="domain" description="Uroporphyrinogen decarboxylase (URO-D)" evidence="10">
    <location>
        <begin position="173"/>
        <end position="189"/>
    </location>
</feature>
<dbReference type="InterPro" id="IPR000257">
    <property type="entry name" value="Uroporphyrinogen_deCOase"/>
</dbReference>
<keyword evidence="5" id="KW-0210">Decarboxylase</keyword>
<protein>
    <recommendedName>
        <fullName evidence="4">Uroporphyrinogen decarboxylase</fullName>
        <ecNumber evidence="3">4.1.1.37</ecNumber>
    </recommendedName>
</protein>
<evidence type="ECO:0000259" key="9">
    <source>
        <dbReference type="PROSITE" id="PS00906"/>
    </source>
</evidence>
<dbReference type="PROSITE" id="PS00906">
    <property type="entry name" value="UROD_1"/>
    <property type="match status" value="1"/>
</dbReference>
<dbReference type="Proteomes" id="UP001153148">
    <property type="component" value="Unassembled WGS sequence"/>
</dbReference>
<evidence type="ECO:0000256" key="7">
    <source>
        <dbReference type="ARBA" id="ARBA00023244"/>
    </source>
</evidence>
<gene>
    <name evidence="11" type="ORF">TPAB3V08_LOCUS9767</name>
</gene>
<evidence type="ECO:0000313" key="11">
    <source>
        <dbReference type="EMBL" id="CAG2062819.1"/>
    </source>
</evidence>
<dbReference type="EC" id="4.1.1.37" evidence="3"/>
<sequence>MMKPQQNQKTCMKALMNKIDHNRNRKSISMLFPTLKNDRLLRAARGEEVDKVPIWIMRQAGRYLPEFRELRSKHDFFTICQTPELAAEITLQPIQRFDLDAAIIFSDILVIPQALGMIVEMKPGIGPVLPNPLVEPEDIAKLETPVDVSLKLGYVGEAITLVRHRLEGKVPLIGFSGAPWTLMGYMIEGGGSKTMAKSKAWLYRYPLATEAGAQLLQVFESNAEYLGSELFFEFSIPYIREIASKVKAGIKQKGLNDVPMTIFAKGAHYGLEGLANSGYDVIGIDWTVDPVKARAAVGPNITLQ</sequence>
<feature type="non-terminal residue" evidence="11">
    <location>
        <position position="304"/>
    </location>
</feature>
<evidence type="ECO:0000256" key="8">
    <source>
        <dbReference type="ARBA" id="ARBA00048411"/>
    </source>
</evidence>
<dbReference type="Pfam" id="PF01208">
    <property type="entry name" value="URO-D"/>
    <property type="match status" value="2"/>
</dbReference>
<organism evidence="11 12">
    <name type="scientific">Timema podura</name>
    <name type="common">Walking stick</name>
    <dbReference type="NCBI Taxonomy" id="61482"/>
    <lineage>
        <taxon>Eukaryota</taxon>
        <taxon>Metazoa</taxon>
        <taxon>Ecdysozoa</taxon>
        <taxon>Arthropoda</taxon>
        <taxon>Hexapoda</taxon>
        <taxon>Insecta</taxon>
        <taxon>Pterygota</taxon>
        <taxon>Neoptera</taxon>
        <taxon>Polyneoptera</taxon>
        <taxon>Phasmatodea</taxon>
        <taxon>Timematodea</taxon>
        <taxon>Timematoidea</taxon>
        <taxon>Timematidae</taxon>
        <taxon>Timema</taxon>
    </lineage>
</organism>
<dbReference type="EMBL" id="CAJPIN010022539">
    <property type="protein sequence ID" value="CAG2062819.1"/>
    <property type="molecule type" value="Genomic_DNA"/>
</dbReference>
<comment type="similarity">
    <text evidence="2">Belongs to the uroporphyrinogen decarboxylase family.</text>
</comment>
<evidence type="ECO:0000256" key="4">
    <source>
        <dbReference type="ARBA" id="ARBA00014308"/>
    </source>
</evidence>
<evidence type="ECO:0000313" key="12">
    <source>
        <dbReference type="Proteomes" id="UP001153148"/>
    </source>
</evidence>
<evidence type="ECO:0000256" key="2">
    <source>
        <dbReference type="ARBA" id="ARBA00009935"/>
    </source>
</evidence>
<dbReference type="PANTHER" id="PTHR21091:SF169">
    <property type="entry name" value="UROPORPHYRINOGEN DECARBOXYLASE"/>
    <property type="match status" value="1"/>
</dbReference>
<proteinExistence type="inferred from homology"/>
<evidence type="ECO:0000256" key="1">
    <source>
        <dbReference type="ARBA" id="ARBA00004804"/>
    </source>
</evidence>
<keyword evidence="7" id="KW-0627">Porphyrin biosynthesis</keyword>
<evidence type="ECO:0000256" key="5">
    <source>
        <dbReference type="ARBA" id="ARBA00022793"/>
    </source>
</evidence>
<keyword evidence="12" id="KW-1185">Reference proteome</keyword>
<dbReference type="PANTHER" id="PTHR21091">
    <property type="entry name" value="METHYLTETRAHYDROFOLATE:HOMOCYSTEINE METHYLTRANSFERASE RELATED"/>
    <property type="match status" value="1"/>
</dbReference>
<accession>A0ABN7PB43</accession>
<comment type="catalytic activity">
    <reaction evidence="8">
        <text>uroporphyrinogen III + 4 H(+) = coproporphyrinogen III + 4 CO2</text>
        <dbReference type="Rhea" id="RHEA:19865"/>
        <dbReference type="ChEBI" id="CHEBI:15378"/>
        <dbReference type="ChEBI" id="CHEBI:16526"/>
        <dbReference type="ChEBI" id="CHEBI:57308"/>
        <dbReference type="ChEBI" id="CHEBI:57309"/>
        <dbReference type="EC" id="4.1.1.37"/>
    </reaction>
    <physiologicalReaction direction="left-to-right" evidence="8">
        <dbReference type="Rhea" id="RHEA:19866"/>
    </physiologicalReaction>
</comment>
<dbReference type="InterPro" id="IPR006361">
    <property type="entry name" value="Uroporphyrinogen_deCO2ase_HemE"/>
</dbReference>
<dbReference type="SUPFAM" id="SSF51726">
    <property type="entry name" value="UROD/MetE-like"/>
    <property type="match status" value="1"/>
</dbReference>